<dbReference type="Proteomes" id="UP001242480">
    <property type="component" value="Unassembled WGS sequence"/>
</dbReference>
<evidence type="ECO:0000313" key="2">
    <source>
        <dbReference type="EMBL" id="MDQ0472465.1"/>
    </source>
</evidence>
<keyword evidence="1" id="KW-0472">Membrane</keyword>
<protein>
    <submittedName>
        <fullName evidence="2">Uncharacterized membrane protein YgaE (UPF0421/DUF939 family)</fullName>
    </submittedName>
</protein>
<name>A0ABU0JDV8_9HYPH</name>
<dbReference type="EMBL" id="JAUSVX010000012">
    <property type="protein sequence ID" value="MDQ0472465.1"/>
    <property type="molecule type" value="Genomic_DNA"/>
</dbReference>
<accession>A0ABU0JDV8</accession>
<feature type="transmembrane region" description="Helical" evidence="1">
    <location>
        <begin position="21"/>
        <end position="42"/>
    </location>
</feature>
<keyword evidence="1" id="KW-1133">Transmembrane helix</keyword>
<keyword evidence="1" id="KW-0812">Transmembrane</keyword>
<gene>
    <name evidence="2" type="ORF">QO011_005494</name>
</gene>
<keyword evidence="3" id="KW-1185">Reference proteome</keyword>
<dbReference type="RefSeq" id="WP_307279326.1">
    <property type="nucleotide sequence ID" value="NZ_JAUSVX010000012.1"/>
</dbReference>
<evidence type="ECO:0000256" key="1">
    <source>
        <dbReference type="SAM" id="Phobius"/>
    </source>
</evidence>
<feature type="transmembrane region" description="Helical" evidence="1">
    <location>
        <begin position="54"/>
        <end position="75"/>
    </location>
</feature>
<sequence>MGSEQEPADKAATIDPTFRNGSLTAIGVVVGFSLSFLSTWAAQPGPWNRTDIGAVLLICIGILLQIRALAGMLSIRSLQLASYERLIRYFLTGIGLAAIGVGIAIFADVLGFTTTALHK</sequence>
<proteinExistence type="predicted"/>
<organism evidence="2 3">
    <name type="scientific">Labrys wisconsinensis</name>
    <dbReference type="NCBI Taxonomy" id="425677"/>
    <lineage>
        <taxon>Bacteria</taxon>
        <taxon>Pseudomonadati</taxon>
        <taxon>Pseudomonadota</taxon>
        <taxon>Alphaproteobacteria</taxon>
        <taxon>Hyphomicrobiales</taxon>
        <taxon>Xanthobacteraceae</taxon>
        <taxon>Labrys</taxon>
    </lineage>
</organism>
<feature type="transmembrane region" description="Helical" evidence="1">
    <location>
        <begin position="87"/>
        <end position="107"/>
    </location>
</feature>
<evidence type="ECO:0000313" key="3">
    <source>
        <dbReference type="Proteomes" id="UP001242480"/>
    </source>
</evidence>
<comment type="caution">
    <text evidence="2">The sequence shown here is derived from an EMBL/GenBank/DDBJ whole genome shotgun (WGS) entry which is preliminary data.</text>
</comment>
<reference evidence="2 3" key="1">
    <citation type="submission" date="2023-07" db="EMBL/GenBank/DDBJ databases">
        <title>Genomic Encyclopedia of Type Strains, Phase IV (KMG-IV): sequencing the most valuable type-strain genomes for metagenomic binning, comparative biology and taxonomic classification.</title>
        <authorList>
            <person name="Goeker M."/>
        </authorList>
    </citation>
    <scope>NUCLEOTIDE SEQUENCE [LARGE SCALE GENOMIC DNA]</scope>
    <source>
        <strain evidence="2 3">DSM 19619</strain>
    </source>
</reference>